<dbReference type="InterPro" id="IPR036514">
    <property type="entry name" value="SGNH_hydro_sf"/>
</dbReference>
<dbReference type="SUPFAM" id="SSF52266">
    <property type="entry name" value="SGNH hydrolase"/>
    <property type="match status" value="1"/>
</dbReference>
<keyword evidence="5" id="KW-1133">Transmembrane helix</keyword>
<sequence length="387" mass="42444">MPNYLTLFKFKYWLQMDSSNLILSFSISLFIIIMNESIVPTLGCFDRIIIFGDSISDTGNMYLLTGKPNTGIGALPYGETYFHNPTGRFSDGRLIVDFVAQQFGLPFLPPSVGGKTQEYFQKGVNFAVGGAAALNNSEFNIISGLNITTQDNSLWVQLQSFKNLLPTIAQGSDAATVMSTSLVFVGEIGGNDYNRGLTTLVPLEKVQTWTPYVISAIGSAVNDLINLGATTLVVPGNFPIGCAPVYLKLYQTNKSEDYDPQTGCINRLNDFSVYHNNLLQQELDKQRQLHQNAKIIYADYYGALLSVYQNATKLGIQSPLFACCGAQDSKYHYSFNHGCGDKQSSVCADPLKSISWDGVHLTEASYHTIADGIMDGPYTDPPLSKLC</sequence>
<keyword evidence="2" id="KW-0732">Signal</keyword>
<dbReference type="GO" id="GO:0016298">
    <property type="term" value="F:lipase activity"/>
    <property type="evidence" value="ECO:0007669"/>
    <property type="project" value="InterPro"/>
</dbReference>
<dbReference type="EMBL" id="JAMFTS010000003">
    <property type="protein sequence ID" value="KAJ4771049.1"/>
    <property type="molecule type" value="Genomic_DNA"/>
</dbReference>
<keyword evidence="3" id="KW-0378">Hydrolase</keyword>
<dbReference type="GO" id="GO:0006629">
    <property type="term" value="P:lipid metabolic process"/>
    <property type="evidence" value="ECO:0007669"/>
    <property type="project" value="InterPro"/>
</dbReference>
<feature type="transmembrane region" description="Helical" evidence="5">
    <location>
        <begin position="21"/>
        <end position="39"/>
    </location>
</feature>
<dbReference type="PROSITE" id="PS01098">
    <property type="entry name" value="LIPASE_GDSL_SER"/>
    <property type="match status" value="1"/>
</dbReference>
<evidence type="ECO:0000313" key="7">
    <source>
        <dbReference type="EMBL" id="KAJ4781002.1"/>
    </source>
</evidence>
<protein>
    <submittedName>
        <fullName evidence="7">GDSL esterase/lipase</fullName>
    </submittedName>
</protein>
<comment type="similarity">
    <text evidence="1">Belongs to the 'GDSL' lipolytic enzyme family.</text>
</comment>
<comment type="caution">
    <text evidence="7">The sequence shown here is derived from an EMBL/GenBank/DDBJ whole genome shotgun (WGS) entry which is preliminary data.</text>
</comment>
<organism evidence="7 8">
    <name type="scientific">Rhynchospora pubera</name>
    <dbReference type="NCBI Taxonomy" id="906938"/>
    <lineage>
        <taxon>Eukaryota</taxon>
        <taxon>Viridiplantae</taxon>
        <taxon>Streptophyta</taxon>
        <taxon>Embryophyta</taxon>
        <taxon>Tracheophyta</taxon>
        <taxon>Spermatophyta</taxon>
        <taxon>Magnoliopsida</taxon>
        <taxon>Liliopsida</taxon>
        <taxon>Poales</taxon>
        <taxon>Cyperaceae</taxon>
        <taxon>Cyperoideae</taxon>
        <taxon>Rhynchosporeae</taxon>
        <taxon>Rhynchospora</taxon>
    </lineage>
</organism>
<evidence type="ECO:0000313" key="8">
    <source>
        <dbReference type="Proteomes" id="UP001140206"/>
    </source>
</evidence>
<dbReference type="Pfam" id="PF00657">
    <property type="entry name" value="Lipase_GDSL"/>
    <property type="match status" value="1"/>
</dbReference>
<accession>A0AAV8EQC2</accession>
<dbReference type="PANTHER" id="PTHR22835:SF663">
    <property type="entry name" value="LIPASE-LIKE"/>
    <property type="match status" value="1"/>
</dbReference>
<proteinExistence type="inferred from homology"/>
<dbReference type="PANTHER" id="PTHR22835">
    <property type="entry name" value="ZINC FINGER FYVE DOMAIN CONTAINING PROTEIN"/>
    <property type="match status" value="1"/>
</dbReference>
<dbReference type="InterPro" id="IPR001087">
    <property type="entry name" value="GDSL"/>
</dbReference>
<dbReference type="InterPro" id="IPR008265">
    <property type="entry name" value="Lipase_GDSL_AS"/>
</dbReference>
<dbReference type="AlphaFoldDB" id="A0AAV8EQC2"/>
<evidence type="ECO:0000313" key="6">
    <source>
        <dbReference type="EMBL" id="KAJ4771049.1"/>
    </source>
</evidence>
<keyword evidence="4" id="KW-0325">Glycoprotein</keyword>
<keyword evidence="5" id="KW-0472">Membrane</keyword>
<evidence type="ECO:0000256" key="5">
    <source>
        <dbReference type="SAM" id="Phobius"/>
    </source>
</evidence>
<dbReference type="CDD" id="cd01837">
    <property type="entry name" value="SGNH_plant_lipase_like"/>
    <property type="match status" value="1"/>
</dbReference>
<dbReference type="EMBL" id="JAMFTS010000003">
    <property type="protein sequence ID" value="KAJ4781002.1"/>
    <property type="molecule type" value="Genomic_DNA"/>
</dbReference>
<dbReference type="Gene3D" id="3.40.50.1110">
    <property type="entry name" value="SGNH hydrolase"/>
    <property type="match status" value="1"/>
</dbReference>
<evidence type="ECO:0000256" key="1">
    <source>
        <dbReference type="ARBA" id="ARBA00008668"/>
    </source>
</evidence>
<evidence type="ECO:0000256" key="2">
    <source>
        <dbReference type="ARBA" id="ARBA00022729"/>
    </source>
</evidence>
<name>A0AAV8EQC2_9POAL</name>
<keyword evidence="5" id="KW-0812">Transmembrane</keyword>
<evidence type="ECO:0000256" key="4">
    <source>
        <dbReference type="ARBA" id="ARBA00023180"/>
    </source>
</evidence>
<gene>
    <name evidence="6" type="ORF">LUZ62_055306</name>
    <name evidence="7" type="ORF">LUZ62_065259</name>
</gene>
<evidence type="ECO:0000256" key="3">
    <source>
        <dbReference type="ARBA" id="ARBA00022801"/>
    </source>
</evidence>
<dbReference type="Proteomes" id="UP001140206">
    <property type="component" value="Chromosome 3"/>
</dbReference>
<keyword evidence="8" id="KW-1185">Reference proteome</keyword>
<reference evidence="7" key="1">
    <citation type="submission" date="2022-08" db="EMBL/GenBank/DDBJ databases">
        <authorList>
            <person name="Marques A."/>
        </authorList>
    </citation>
    <scope>NUCLEOTIDE SEQUENCE</scope>
    <source>
        <strain evidence="7">RhyPub2mFocal</strain>
        <tissue evidence="7">Leaves</tissue>
    </source>
</reference>
<dbReference type="InterPro" id="IPR035669">
    <property type="entry name" value="SGNH_plant_lipase-like"/>
</dbReference>